<dbReference type="Proteomes" id="UP000316429">
    <property type="component" value="Unassembled WGS sequence"/>
</dbReference>
<comment type="caution">
    <text evidence="1">The sequence shown here is derived from an EMBL/GenBank/DDBJ whole genome shotgun (WGS) entry which is preliminary data.</text>
</comment>
<evidence type="ECO:0000313" key="1">
    <source>
        <dbReference type="EMBL" id="TPP12111.1"/>
    </source>
</evidence>
<accession>A0A504UZ87</accession>
<name>A0A504UZ87_9HYPH</name>
<proteinExistence type="predicted"/>
<sequence length="64" mass="7172">MSQTAPSSASLARRWAHFVVRTLGDLARHAADAQRRRSDQRALDALPLDLRKDIGWPAGDIHRL</sequence>
<protein>
    <recommendedName>
        <fullName evidence="3">DUF1127 domain-containing protein</fullName>
    </recommendedName>
</protein>
<dbReference type="AlphaFoldDB" id="A0A504UZ87"/>
<evidence type="ECO:0000313" key="2">
    <source>
        <dbReference type="Proteomes" id="UP000316429"/>
    </source>
</evidence>
<dbReference type="EMBL" id="VFYP01000001">
    <property type="protein sequence ID" value="TPP12111.1"/>
    <property type="molecule type" value="Genomic_DNA"/>
</dbReference>
<gene>
    <name evidence="1" type="ORF">FJQ55_10230</name>
</gene>
<organism evidence="1 2">
    <name type="scientific">Rhizobium glycinendophyticum</name>
    <dbReference type="NCBI Taxonomy" id="2589807"/>
    <lineage>
        <taxon>Bacteria</taxon>
        <taxon>Pseudomonadati</taxon>
        <taxon>Pseudomonadota</taxon>
        <taxon>Alphaproteobacteria</taxon>
        <taxon>Hyphomicrobiales</taxon>
        <taxon>Rhizobiaceae</taxon>
        <taxon>Rhizobium/Agrobacterium group</taxon>
        <taxon>Rhizobium</taxon>
    </lineage>
</organism>
<reference evidence="1 2" key="1">
    <citation type="submission" date="2019-06" db="EMBL/GenBank/DDBJ databases">
        <title>Rhizobium sp. CL12 isolated from roots of soybean.</title>
        <authorList>
            <person name="Wang C."/>
        </authorList>
    </citation>
    <scope>NUCLEOTIDE SEQUENCE [LARGE SCALE GENOMIC DNA]</scope>
    <source>
        <strain evidence="1 2">CL12</strain>
    </source>
</reference>
<keyword evidence="2" id="KW-1185">Reference proteome</keyword>
<evidence type="ECO:0008006" key="3">
    <source>
        <dbReference type="Google" id="ProtNLM"/>
    </source>
</evidence>